<accession>A0A1I4FL92</accession>
<dbReference type="Gene3D" id="1.10.260.40">
    <property type="entry name" value="lambda repressor-like DNA-binding domains"/>
    <property type="match status" value="1"/>
</dbReference>
<protein>
    <submittedName>
        <fullName evidence="2">Transcriptional regulator, contains XRE-family HTH domain</fullName>
    </submittedName>
</protein>
<dbReference type="InterPro" id="IPR010982">
    <property type="entry name" value="Lambda_DNA-bd_dom_sf"/>
</dbReference>
<reference evidence="3" key="1">
    <citation type="submission" date="2016-10" db="EMBL/GenBank/DDBJ databases">
        <authorList>
            <person name="Varghese N."/>
            <person name="Submissions S."/>
        </authorList>
    </citation>
    <scope>NUCLEOTIDE SEQUENCE [LARGE SCALE GENOMIC DNA]</scope>
    <source>
        <strain evidence="3">CGMCC 1.6474</strain>
    </source>
</reference>
<dbReference type="STRING" id="414703.SAMN04488125_11055"/>
<sequence length="116" mass="13259">MPVSRLRYPTHAGEMVRHHRRRRGMMQSELGQRVGVCAATISRWERGYETITFARRERLAEILGIDPARLTDPETYVVTSKDRRILDGYYSQPPSERAALDELMGLRGAGPEARTC</sequence>
<gene>
    <name evidence="2" type="ORF">SAMN04488125_11055</name>
</gene>
<dbReference type="SMART" id="SM00530">
    <property type="entry name" value="HTH_XRE"/>
    <property type="match status" value="1"/>
</dbReference>
<evidence type="ECO:0000259" key="1">
    <source>
        <dbReference type="PROSITE" id="PS50943"/>
    </source>
</evidence>
<keyword evidence="3" id="KW-1185">Reference proteome</keyword>
<dbReference type="CDD" id="cd00093">
    <property type="entry name" value="HTH_XRE"/>
    <property type="match status" value="1"/>
</dbReference>
<dbReference type="Pfam" id="PF13560">
    <property type="entry name" value="HTH_31"/>
    <property type="match status" value="1"/>
</dbReference>
<dbReference type="SUPFAM" id="SSF47413">
    <property type="entry name" value="lambda repressor-like DNA-binding domains"/>
    <property type="match status" value="1"/>
</dbReference>
<dbReference type="OrthoDB" id="8004540at2"/>
<dbReference type="Proteomes" id="UP000198804">
    <property type="component" value="Unassembled WGS sequence"/>
</dbReference>
<evidence type="ECO:0000313" key="2">
    <source>
        <dbReference type="EMBL" id="SFL17596.1"/>
    </source>
</evidence>
<dbReference type="PROSITE" id="PS50943">
    <property type="entry name" value="HTH_CROC1"/>
    <property type="match status" value="1"/>
</dbReference>
<feature type="domain" description="HTH cro/C1-type" evidence="1">
    <location>
        <begin position="16"/>
        <end position="70"/>
    </location>
</feature>
<dbReference type="EMBL" id="FOSV01000010">
    <property type="protein sequence ID" value="SFL17596.1"/>
    <property type="molecule type" value="Genomic_DNA"/>
</dbReference>
<evidence type="ECO:0000313" key="3">
    <source>
        <dbReference type="Proteomes" id="UP000198804"/>
    </source>
</evidence>
<dbReference type="GO" id="GO:0003677">
    <property type="term" value="F:DNA binding"/>
    <property type="evidence" value="ECO:0007669"/>
    <property type="project" value="InterPro"/>
</dbReference>
<proteinExistence type="predicted"/>
<dbReference type="AlphaFoldDB" id="A0A1I4FL92"/>
<dbReference type="InterPro" id="IPR001387">
    <property type="entry name" value="Cro/C1-type_HTH"/>
</dbReference>
<organism evidence="2 3">
    <name type="scientific">Methylorubrum salsuginis</name>
    <dbReference type="NCBI Taxonomy" id="414703"/>
    <lineage>
        <taxon>Bacteria</taxon>
        <taxon>Pseudomonadati</taxon>
        <taxon>Pseudomonadota</taxon>
        <taxon>Alphaproteobacteria</taxon>
        <taxon>Hyphomicrobiales</taxon>
        <taxon>Methylobacteriaceae</taxon>
        <taxon>Methylorubrum</taxon>
    </lineage>
</organism>
<name>A0A1I4FL92_9HYPH</name>